<evidence type="ECO:0000256" key="2">
    <source>
        <dbReference type="ARBA" id="ARBA00022723"/>
    </source>
</evidence>
<dbReference type="Pfam" id="PF00067">
    <property type="entry name" value="p450"/>
    <property type="match status" value="1"/>
</dbReference>
<dbReference type="InterPro" id="IPR036396">
    <property type="entry name" value="Cyt_P450_sf"/>
</dbReference>
<dbReference type="PANTHER" id="PTHR47950">
    <property type="entry name" value="CYTOCHROME P450, FAMILY 76, SUBFAMILY C, POLYPEPTIDE 5-RELATED"/>
    <property type="match status" value="1"/>
</dbReference>
<dbReference type="InterPro" id="IPR017972">
    <property type="entry name" value="Cyt_P450_CS"/>
</dbReference>
<dbReference type="Proteomes" id="UP001408789">
    <property type="component" value="Unassembled WGS sequence"/>
</dbReference>
<proteinExistence type="inferred from homology"/>
<dbReference type="GO" id="GO:0004497">
    <property type="term" value="F:monooxygenase activity"/>
    <property type="evidence" value="ECO:0007669"/>
    <property type="project" value="UniProtKB-KW"/>
</dbReference>
<evidence type="ECO:0000256" key="5">
    <source>
        <dbReference type="PIRSR" id="PIRSR602401-1"/>
    </source>
</evidence>
<comment type="similarity">
    <text evidence="1 6">Belongs to the cytochrome P450 family.</text>
</comment>
<evidence type="ECO:0008006" key="9">
    <source>
        <dbReference type="Google" id="ProtNLM"/>
    </source>
</evidence>
<sequence>MDHVTFLILLLPFLLTIIYVLTNISGHGTPRLPPGPFPLPVFGNLLKLSHKPHRSLAALSKRYGPLMSLKLGSRTTIVVSSPNVAQQFFNKHDQSFSSRSLADTTRIMNHHEYSIAWLPAGDQWRKLRRITKECLFSAQSLDHSQQLRRKKVQELVDHVSRCCKNEQALNVGALTFTTILNMLSNMIFSVDVSHYDSTSSQEFKDVIWGVMEIGGKPNLVDFFPVLKPLDPQGLVSEGLVYGKKLYDIFDKLIDQRRETRARWLSYGNDSCTQNDVLDSLLDINFKDKSEFSITDMKHLFLDLFIAGTDTTSTTLEWAMTELICNPKKMEIARLEVIKCMRHDDTIIEEHDISRLPYLQVVIKETLRLHPPAPFLIPHEAIHDVEVEGFVVPKDAQILCNVWAIGRDPKVWSNPDAFIPERFLKAEIDYKGHDFKLIPFGAGRRICPGLNLAHRMLHVVLGSLIAKFDWKLEGNMKAQELDMEEKFGLTLPRKTPLMAIPFKP</sequence>
<evidence type="ECO:0000256" key="1">
    <source>
        <dbReference type="ARBA" id="ARBA00010617"/>
    </source>
</evidence>
<comment type="caution">
    <text evidence="7">The sequence shown here is derived from an EMBL/GenBank/DDBJ whole genome shotgun (WGS) entry which is preliminary data.</text>
</comment>
<dbReference type="Gene3D" id="1.10.630.10">
    <property type="entry name" value="Cytochrome P450"/>
    <property type="match status" value="1"/>
</dbReference>
<dbReference type="GO" id="GO:0005506">
    <property type="term" value="F:iron ion binding"/>
    <property type="evidence" value="ECO:0007669"/>
    <property type="project" value="InterPro"/>
</dbReference>
<dbReference type="PRINTS" id="PR00385">
    <property type="entry name" value="P450"/>
</dbReference>
<dbReference type="InterPro" id="IPR001128">
    <property type="entry name" value="Cyt_P450"/>
</dbReference>
<keyword evidence="8" id="KW-1185">Reference proteome</keyword>
<dbReference type="PANTHER" id="PTHR47950:SF48">
    <property type="entry name" value="CYTOCHROME P450 FAMILY PROTEIN, EXPRESSED"/>
    <property type="match status" value="1"/>
</dbReference>
<protein>
    <recommendedName>
        <fullName evidence="9">Cytochrome P450 76AD1-like protein</fullName>
    </recommendedName>
</protein>
<evidence type="ECO:0000313" key="7">
    <source>
        <dbReference type="EMBL" id="KAK9076475.1"/>
    </source>
</evidence>
<evidence type="ECO:0000256" key="6">
    <source>
        <dbReference type="RuleBase" id="RU000461"/>
    </source>
</evidence>
<organism evidence="7 8">
    <name type="scientific">Deinandra increscens subsp. villosa</name>
    <dbReference type="NCBI Taxonomy" id="3103831"/>
    <lineage>
        <taxon>Eukaryota</taxon>
        <taxon>Viridiplantae</taxon>
        <taxon>Streptophyta</taxon>
        <taxon>Embryophyta</taxon>
        <taxon>Tracheophyta</taxon>
        <taxon>Spermatophyta</taxon>
        <taxon>Magnoliopsida</taxon>
        <taxon>eudicotyledons</taxon>
        <taxon>Gunneridae</taxon>
        <taxon>Pentapetalae</taxon>
        <taxon>asterids</taxon>
        <taxon>campanulids</taxon>
        <taxon>Asterales</taxon>
        <taxon>Asteraceae</taxon>
        <taxon>Asteroideae</taxon>
        <taxon>Heliantheae alliance</taxon>
        <taxon>Madieae</taxon>
        <taxon>Madiinae</taxon>
        <taxon>Deinandra</taxon>
    </lineage>
</organism>
<dbReference type="CDD" id="cd11073">
    <property type="entry name" value="CYP76-like"/>
    <property type="match status" value="1"/>
</dbReference>
<evidence type="ECO:0000313" key="8">
    <source>
        <dbReference type="Proteomes" id="UP001408789"/>
    </source>
</evidence>
<evidence type="ECO:0000256" key="4">
    <source>
        <dbReference type="ARBA" id="ARBA00023004"/>
    </source>
</evidence>
<feature type="binding site" description="axial binding residue" evidence="5">
    <location>
        <position position="446"/>
    </location>
    <ligand>
        <name>heme</name>
        <dbReference type="ChEBI" id="CHEBI:30413"/>
    </ligand>
    <ligandPart>
        <name>Fe</name>
        <dbReference type="ChEBI" id="CHEBI:18248"/>
    </ligandPart>
</feature>
<accession>A0AAP0DNN5</accession>
<keyword evidence="4 5" id="KW-0408">Iron</keyword>
<evidence type="ECO:0000256" key="3">
    <source>
        <dbReference type="ARBA" id="ARBA00023002"/>
    </source>
</evidence>
<dbReference type="PRINTS" id="PR00463">
    <property type="entry name" value="EP450I"/>
</dbReference>
<dbReference type="PROSITE" id="PS00086">
    <property type="entry name" value="CYTOCHROME_P450"/>
    <property type="match status" value="1"/>
</dbReference>
<dbReference type="EMBL" id="JBCNJP010000007">
    <property type="protein sequence ID" value="KAK9076475.1"/>
    <property type="molecule type" value="Genomic_DNA"/>
</dbReference>
<keyword evidence="6" id="KW-0503">Monooxygenase</keyword>
<dbReference type="GO" id="GO:0020037">
    <property type="term" value="F:heme binding"/>
    <property type="evidence" value="ECO:0007669"/>
    <property type="project" value="InterPro"/>
</dbReference>
<dbReference type="InterPro" id="IPR002401">
    <property type="entry name" value="Cyt_P450_E_grp-I"/>
</dbReference>
<name>A0AAP0DNN5_9ASTR</name>
<gene>
    <name evidence="7" type="ORF">SSX86_004809</name>
</gene>
<keyword evidence="5 6" id="KW-0349">Heme</keyword>
<reference evidence="7 8" key="1">
    <citation type="submission" date="2024-04" db="EMBL/GenBank/DDBJ databases">
        <title>The reference genome of an endangered Asteraceae, Deinandra increscens subsp. villosa, native to the Central Coast of California.</title>
        <authorList>
            <person name="Guilliams M."/>
            <person name="Hasenstab-Lehman K."/>
            <person name="Meyer R."/>
            <person name="Mcevoy S."/>
        </authorList>
    </citation>
    <scope>NUCLEOTIDE SEQUENCE [LARGE SCALE GENOMIC DNA]</scope>
    <source>
        <tissue evidence="7">Leaf</tissue>
    </source>
</reference>
<dbReference type="AlphaFoldDB" id="A0AAP0DNN5"/>
<comment type="cofactor">
    <cofactor evidence="5">
        <name>heme</name>
        <dbReference type="ChEBI" id="CHEBI:30413"/>
    </cofactor>
</comment>
<dbReference type="FunFam" id="1.10.630.10:FF:000007">
    <property type="entry name" value="Cytochrome P450 76C4"/>
    <property type="match status" value="1"/>
</dbReference>
<dbReference type="GO" id="GO:0016705">
    <property type="term" value="F:oxidoreductase activity, acting on paired donors, with incorporation or reduction of molecular oxygen"/>
    <property type="evidence" value="ECO:0007669"/>
    <property type="project" value="InterPro"/>
</dbReference>
<keyword evidence="2 5" id="KW-0479">Metal-binding</keyword>
<dbReference type="SUPFAM" id="SSF48264">
    <property type="entry name" value="Cytochrome P450"/>
    <property type="match status" value="1"/>
</dbReference>
<keyword evidence="3 6" id="KW-0560">Oxidoreductase</keyword>